<feature type="transmembrane region" description="Helical" evidence="6">
    <location>
        <begin position="89"/>
        <end position="108"/>
    </location>
</feature>
<feature type="transmembrane region" description="Helical" evidence="6">
    <location>
        <begin position="7"/>
        <end position="26"/>
    </location>
</feature>
<dbReference type="KEGG" id="thei:K1720_08745"/>
<feature type="transmembrane region" description="Helical" evidence="6">
    <location>
        <begin position="198"/>
        <end position="219"/>
    </location>
</feature>
<evidence type="ECO:0000313" key="9">
    <source>
        <dbReference type="Proteomes" id="UP001056425"/>
    </source>
</evidence>
<dbReference type="SUPFAM" id="SSF103481">
    <property type="entry name" value="Multidrug resistance efflux transporter EmrE"/>
    <property type="match status" value="2"/>
</dbReference>
<dbReference type="Pfam" id="PF00892">
    <property type="entry name" value="EamA"/>
    <property type="match status" value="2"/>
</dbReference>
<evidence type="ECO:0000256" key="5">
    <source>
        <dbReference type="ARBA" id="ARBA00023136"/>
    </source>
</evidence>
<dbReference type="PANTHER" id="PTHR42920">
    <property type="entry name" value="OS03G0707200 PROTEIN-RELATED"/>
    <property type="match status" value="1"/>
</dbReference>
<evidence type="ECO:0000256" key="4">
    <source>
        <dbReference type="ARBA" id="ARBA00022989"/>
    </source>
</evidence>
<sequence>MKKAELILLGITAIWGFTFPAMKVSLDYVSPILFLVYRFGLASFFMLLIFHSRVLKTSTMKEGFILGMTLFIGHGSQIIGLNYTSASNSAFITSLYVVFTPFIAYFVLNDRLRRRDFFSLGIAVTGLYLISGATLHFNYGDLLTILCAVSFAFQIVLVQKFGKKDFLSLAFWQIFWNFVFSTVYALNIEGFAFPRGVTPWLGIIYTGVFATVVGFTLQVRYQKETKAHKAALIYSAEPIFGHISSFLIIGELLSLKGYLGAFLILGAIWNEIRNERG</sequence>
<feature type="domain" description="EamA" evidence="7">
    <location>
        <begin position="139"/>
        <end position="269"/>
    </location>
</feature>
<keyword evidence="3 6" id="KW-0812">Transmembrane</keyword>
<comment type="subcellular location">
    <subcellularLocation>
        <location evidence="1">Cell membrane</location>
        <topology evidence="1">Multi-pass membrane protein</topology>
    </subcellularLocation>
</comment>
<dbReference type="GeneID" id="72778431"/>
<dbReference type="RefSeq" id="WP_251948718.1">
    <property type="nucleotide sequence ID" value="NZ_CP080572.1"/>
</dbReference>
<dbReference type="InterPro" id="IPR000620">
    <property type="entry name" value="EamA_dom"/>
</dbReference>
<dbReference type="InterPro" id="IPR051258">
    <property type="entry name" value="Diverse_Substrate_Transporter"/>
</dbReference>
<evidence type="ECO:0000313" key="8">
    <source>
        <dbReference type="EMBL" id="USG99588.1"/>
    </source>
</evidence>
<dbReference type="InterPro" id="IPR037185">
    <property type="entry name" value="EmrE-like"/>
</dbReference>
<dbReference type="AlphaFoldDB" id="A0A9E7SC47"/>
<feature type="transmembrane region" description="Helical" evidence="6">
    <location>
        <begin position="166"/>
        <end position="186"/>
    </location>
</feature>
<gene>
    <name evidence="8" type="ORF">K1720_08745</name>
</gene>
<keyword evidence="9" id="KW-1185">Reference proteome</keyword>
<dbReference type="Proteomes" id="UP001056425">
    <property type="component" value="Chromosome"/>
</dbReference>
<feature type="transmembrane region" description="Helical" evidence="6">
    <location>
        <begin position="32"/>
        <end position="51"/>
    </location>
</feature>
<keyword evidence="2" id="KW-1003">Cell membrane</keyword>
<dbReference type="GO" id="GO:0005886">
    <property type="term" value="C:plasma membrane"/>
    <property type="evidence" value="ECO:0007669"/>
    <property type="project" value="UniProtKB-SubCell"/>
</dbReference>
<feature type="transmembrane region" description="Helical" evidence="6">
    <location>
        <begin position="142"/>
        <end position="159"/>
    </location>
</feature>
<organism evidence="8 9">
    <name type="scientific">Thermococcus argininiproducens</name>
    <dbReference type="NCBI Taxonomy" id="2866384"/>
    <lineage>
        <taxon>Archaea</taxon>
        <taxon>Methanobacteriati</taxon>
        <taxon>Methanobacteriota</taxon>
        <taxon>Thermococci</taxon>
        <taxon>Thermococcales</taxon>
        <taxon>Thermococcaceae</taxon>
        <taxon>Thermococcus</taxon>
    </lineage>
</organism>
<protein>
    <submittedName>
        <fullName evidence="8">DMT family transporter</fullName>
    </submittedName>
</protein>
<evidence type="ECO:0000256" key="3">
    <source>
        <dbReference type="ARBA" id="ARBA00022692"/>
    </source>
</evidence>
<evidence type="ECO:0000256" key="2">
    <source>
        <dbReference type="ARBA" id="ARBA00022475"/>
    </source>
</evidence>
<feature type="transmembrane region" description="Helical" evidence="6">
    <location>
        <begin position="231"/>
        <end position="249"/>
    </location>
</feature>
<keyword evidence="5 6" id="KW-0472">Membrane</keyword>
<dbReference type="EMBL" id="CP080572">
    <property type="protein sequence ID" value="USG99588.1"/>
    <property type="molecule type" value="Genomic_DNA"/>
</dbReference>
<accession>A0A9E7SC47</accession>
<keyword evidence="4 6" id="KW-1133">Transmembrane helix</keyword>
<reference evidence="8 9" key="1">
    <citation type="submission" date="2021-08" db="EMBL/GenBank/DDBJ databases">
        <title>Thermococcus onnuriiensis IOH2.</title>
        <authorList>
            <person name="Park Y.-J."/>
        </authorList>
    </citation>
    <scope>NUCLEOTIDE SEQUENCE [LARGE SCALE GENOMIC DNA]</scope>
    <source>
        <strain evidence="8 9">IOH2</strain>
    </source>
</reference>
<name>A0A9E7SC47_9EURY</name>
<evidence type="ECO:0000256" key="6">
    <source>
        <dbReference type="SAM" id="Phobius"/>
    </source>
</evidence>
<evidence type="ECO:0000259" key="7">
    <source>
        <dbReference type="Pfam" id="PF00892"/>
    </source>
</evidence>
<proteinExistence type="predicted"/>
<dbReference type="PANTHER" id="PTHR42920:SF5">
    <property type="entry name" value="EAMA DOMAIN-CONTAINING PROTEIN"/>
    <property type="match status" value="1"/>
</dbReference>
<feature type="transmembrane region" description="Helical" evidence="6">
    <location>
        <begin position="117"/>
        <end position="136"/>
    </location>
</feature>
<evidence type="ECO:0000256" key="1">
    <source>
        <dbReference type="ARBA" id="ARBA00004651"/>
    </source>
</evidence>
<feature type="domain" description="EamA" evidence="7">
    <location>
        <begin position="4"/>
        <end position="131"/>
    </location>
</feature>
<feature type="transmembrane region" description="Helical" evidence="6">
    <location>
        <begin position="63"/>
        <end position="83"/>
    </location>
</feature>